<evidence type="ECO:0000259" key="12">
    <source>
        <dbReference type="PROSITE" id="PS50011"/>
    </source>
</evidence>
<dbReference type="Proteomes" id="UP000290289">
    <property type="component" value="Chromosome 12"/>
</dbReference>
<dbReference type="GO" id="GO:0005524">
    <property type="term" value="F:ATP binding"/>
    <property type="evidence" value="ECO:0007669"/>
    <property type="project" value="UniProtKB-UniRule"/>
</dbReference>
<dbReference type="Pfam" id="PF01535">
    <property type="entry name" value="PPR"/>
    <property type="match status" value="2"/>
</dbReference>
<evidence type="ECO:0000313" key="13">
    <source>
        <dbReference type="EMBL" id="RXH81986.1"/>
    </source>
</evidence>
<dbReference type="PROSITE" id="PS00107">
    <property type="entry name" value="PROTEIN_KINASE_ATP"/>
    <property type="match status" value="1"/>
</dbReference>
<dbReference type="AlphaFoldDB" id="A0A498IF49"/>
<dbReference type="InterPro" id="IPR008271">
    <property type="entry name" value="Ser/Thr_kinase_AS"/>
</dbReference>
<dbReference type="InterPro" id="IPR000719">
    <property type="entry name" value="Prot_kinase_dom"/>
</dbReference>
<evidence type="ECO:0000256" key="1">
    <source>
        <dbReference type="ARBA" id="ARBA00022527"/>
    </source>
</evidence>
<evidence type="ECO:0000256" key="6">
    <source>
        <dbReference type="ARBA" id="ARBA00022840"/>
    </source>
</evidence>
<organism evidence="13 14">
    <name type="scientific">Malus domestica</name>
    <name type="common">Apple</name>
    <name type="synonym">Pyrus malus</name>
    <dbReference type="NCBI Taxonomy" id="3750"/>
    <lineage>
        <taxon>Eukaryota</taxon>
        <taxon>Viridiplantae</taxon>
        <taxon>Streptophyta</taxon>
        <taxon>Embryophyta</taxon>
        <taxon>Tracheophyta</taxon>
        <taxon>Spermatophyta</taxon>
        <taxon>Magnoliopsida</taxon>
        <taxon>eudicotyledons</taxon>
        <taxon>Gunneridae</taxon>
        <taxon>Pentapetalae</taxon>
        <taxon>rosids</taxon>
        <taxon>fabids</taxon>
        <taxon>Rosales</taxon>
        <taxon>Rosaceae</taxon>
        <taxon>Amygdaloideae</taxon>
        <taxon>Maleae</taxon>
        <taxon>Malus</taxon>
    </lineage>
</organism>
<dbReference type="InterPro" id="IPR011009">
    <property type="entry name" value="Kinase-like_dom_sf"/>
</dbReference>
<dbReference type="EMBL" id="RDQH01000338">
    <property type="protein sequence ID" value="RXH81986.1"/>
    <property type="molecule type" value="Genomic_DNA"/>
</dbReference>
<dbReference type="InterPro" id="IPR011990">
    <property type="entry name" value="TPR-like_helical_dom_sf"/>
</dbReference>
<keyword evidence="3" id="KW-0677">Repeat</keyword>
<keyword evidence="5" id="KW-0418">Kinase</keyword>
<feature type="compositionally biased region" description="Low complexity" evidence="11">
    <location>
        <begin position="429"/>
        <end position="439"/>
    </location>
</feature>
<dbReference type="Gene3D" id="3.30.200.20">
    <property type="entry name" value="Phosphorylase Kinase, domain 1"/>
    <property type="match status" value="1"/>
</dbReference>
<dbReference type="CDD" id="cd13999">
    <property type="entry name" value="STKc_MAP3K-like"/>
    <property type="match status" value="1"/>
</dbReference>
<feature type="region of interest" description="Disordered" evidence="11">
    <location>
        <begin position="419"/>
        <end position="439"/>
    </location>
</feature>
<evidence type="ECO:0000256" key="8">
    <source>
        <dbReference type="ARBA" id="ARBA00048679"/>
    </source>
</evidence>
<keyword evidence="14" id="KW-1185">Reference proteome</keyword>
<keyword evidence="4 10" id="KW-0547">Nucleotide-binding</keyword>
<evidence type="ECO:0000256" key="3">
    <source>
        <dbReference type="ARBA" id="ARBA00022737"/>
    </source>
</evidence>
<comment type="caution">
    <text evidence="13">The sequence shown here is derived from an EMBL/GenBank/DDBJ whole genome shotgun (WGS) entry which is preliminary data.</text>
</comment>
<evidence type="ECO:0000256" key="9">
    <source>
        <dbReference type="PROSITE-ProRule" id="PRU00708"/>
    </source>
</evidence>
<dbReference type="InterPro" id="IPR051681">
    <property type="entry name" value="Ser/Thr_Kinases-Pseudokinases"/>
</dbReference>
<evidence type="ECO:0000256" key="10">
    <source>
        <dbReference type="PROSITE-ProRule" id="PRU10141"/>
    </source>
</evidence>
<dbReference type="InterPro" id="IPR017441">
    <property type="entry name" value="Protein_kinase_ATP_BS"/>
</dbReference>
<keyword evidence="6 10" id="KW-0067">ATP-binding</keyword>
<dbReference type="PANTHER" id="PTHR44329">
    <property type="entry name" value="SERINE/THREONINE-PROTEIN KINASE TNNI3K-RELATED"/>
    <property type="match status" value="1"/>
</dbReference>
<name>A0A498IF49_MALDO</name>
<sequence length="708" mass="79851">MSCRVRSGGREEREREQAVLRKSVEGVEPKSGTQNGLIAAQQLTIDDNLLVDPKLLFIGAKIGEGAHGKVYEGRYGDQIMAVKILHRGSTTEERAALEGRFAREVNMMSRVKHENLVKFIGACKEPLMVIVTELLPGMSLRKYLMSIRPNPLELHVAIKFALDIAHAMECLHANGIIHRDLKPDNLLLTANQKHVKLADFGLAREESVTEMMTAETGTYRWMAPERELPTSRNIDIDNDLMQIFNYYIWILISLYSTVTLRQGEKKHYNNKVDVYSFGIVLWELLTNRMPFEGMSNLQAAYAAAFKHERPLLPQDVSPDLAFIIQSCWVEDPNLRPTFSQIIRMLNSLLFKLLPPSPPIPDTDTKEAAASNGTMTEFSVRTRGKASGVEDAECEPRRLPRTTPSFCNFSISLPWRKSNQPKLSSRRRVSSSLTNPSSESSSHLRRCLRWAASRTPRPFFEETAGDDPFVFNIMIRVYSNSFFPVSAIHIYNHMREMGVGSDHFTFNFALKACARVIEQMEDGEKSYGFGMDRKGGEIHCRVLKLGKFNDGTLKLFREMQVAEVEAAEVTVISILGACAETGALEIGRKIHESLKHHKIGGCLGVALVDTYSKCGKLSSAWEVFSELKMKPVGCWDSMIMGLAVHGYCNDQRGSGIVTWDGNVELAEQNFRQLAKLEPLRDADYVLLSNIYAEAERWDDVERLRNEMIC</sequence>
<feature type="binding site" evidence="10">
    <location>
        <position position="83"/>
    </location>
    <ligand>
        <name>ATP</name>
        <dbReference type="ChEBI" id="CHEBI:30616"/>
    </ligand>
</feature>
<dbReference type="SMART" id="SM00220">
    <property type="entry name" value="S_TKc"/>
    <property type="match status" value="1"/>
</dbReference>
<dbReference type="Gene3D" id="1.25.40.10">
    <property type="entry name" value="Tetratricopeptide repeat domain"/>
    <property type="match status" value="2"/>
</dbReference>
<reference evidence="13 14" key="1">
    <citation type="submission" date="2018-10" db="EMBL/GenBank/DDBJ databases">
        <title>A high-quality apple genome assembly.</title>
        <authorList>
            <person name="Hu J."/>
        </authorList>
    </citation>
    <scope>NUCLEOTIDE SEQUENCE [LARGE SCALE GENOMIC DNA]</scope>
    <source>
        <strain evidence="14">cv. HFTH1</strain>
        <tissue evidence="13">Young leaf</tissue>
    </source>
</reference>
<dbReference type="FunFam" id="3.30.200.20:FF:000034">
    <property type="entry name" value="Kinase suppressor of Ras 1"/>
    <property type="match status" value="1"/>
</dbReference>
<feature type="repeat" description="PPR" evidence="9">
    <location>
        <begin position="466"/>
        <end position="500"/>
    </location>
</feature>
<dbReference type="InterPro" id="IPR001245">
    <property type="entry name" value="Ser-Thr/Tyr_kinase_cat_dom"/>
</dbReference>
<accession>A0A498IF49</accession>
<protein>
    <recommendedName>
        <fullName evidence="12">Protein kinase domain-containing protein</fullName>
    </recommendedName>
</protein>
<dbReference type="Pfam" id="PF07714">
    <property type="entry name" value="PK_Tyr_Ser-Thr"/>
    <property type="match status" value="1"/>
</dbReference>
<evidence type="ECO:0000256" key="11">
    <source>
        <dbReference type="SAM" id="MobiDB-lite"/>
    </source>
</evidence>
<dbReference type="PROSITE" id="PS50011">
    <property type="entry name" value="PROTEIN_KINASE_DOM"/>
    <property type="match status" value="1"/>
</dbReference>
<proteinExistence type="predicted"/>
<comment type="catalytic activity">
    <reaction evidence="8">
        <text>L-seryl-[protein] + ATP = O-phospho-L-seryl-[protein] + ADP + H(+)</text>
        <dbReference type="Rhea" id="RHEA:17989"/>
        <dbReference type="Rhea" id="RHEA-COMP:9863"/>
        <dbReference type="Rhea" id="RHEA-COMP:11604"/>
        <dbReference type="ChEBI" id="CHEBI:15378"/>
        <dbReference type="ChEBI" id="CHEBI:29999"/>
        <dbReference type="ChEBI" id="CHEBI:30616"/>
        <dbReference type="ChEBI" id="CHEBI:83421"/>
        <dbReference type="ChEBI" id="CHEBI:456216"/>
        <dbReference type="EC" id="2.7.11.1"/>
    </reaction>
</comment>
<dbReference type="InterPro" id="IPR002885">
    <property type="entry name" value="PPR_rpt"/>
</dbReference>
<dbReference type="PANTHER" id="PTHR44329:SF84">
    <property type="entry name" value="PROTEIN KINASE LIKE PROTEIN"/>
    <property type="match status" value="1"/>
</dbReference>
<evidence type="ECO:0000256" key="7">
    <source>
        <dbReference type="ARBA" id="ARBA00047899"/>
    </source>
</evidence>
<dbReference type="STRING" id="3750.A0A498IF49"/>
<dbReference type="GO" id="GO:0004674">
    <property type="term" value="F:protein serine/threonine kinase activity"/>
    <property type="evidence" value="ECO:0007669"/>
    <property type="project" value="UniProtKB-KW"/>
</dbReference>
<evidence type="ECO:0000256" key="5">
    <source>
        <dbReference type="ARBA" id="ARBA00022777"/>
    </source>
</evidence>
<dbReference type="PROSITE" id="PS00108">
    <property type="entry name" value="PROTEIN_KINASE_ST"/>
    <property type="match status" value="1"/>
</dbReference>
<dbReference type="Pfam" id="PF20431">
    <property type="entry name" value="E_motif"/>
    <property type="match status" value="1"/>
</dbReference>
<evidence type="ECO:0000313" key="14">
    <source>
        <dbReference type="Proteomes" id="UP000290289"/>
    </source>
</evidence>
<evidence type="ECO:0000256" key="2">
    <source>
        <dbReference type="ARBA" id="ARBA00022679"/>
    </source>
</evidence>
<keyword evidence="1" id="KW-0723">Serine/threonine-protein kinase</keyword>
<keyword evidence="2" id="KW-0808">Transferase</keyword>
<dbReference type="SUPFAM" id="SSF56112">
    <property type="entry name" value="Protein kinase-like (PK-like)"/>
    <property type="match status" value="1"/>
</dbReference>
<comment type="catalytic activity">
    <reaction evidence="7">
        <text>L-threonyl-[protein] + ATP = O-phospho-L-threonyl-[protein] + ADP + H(+)</text>
        <dbReference type="Rhea" id="RHEA:46608"/>
        <dbReference type="Rhea" id="RHEA-COMP:11060"/>
        <dbReference type="Rhea" id="RHEA-COMP:11605"/>
        <dbReference type="ChEBI" id="CHEBI:15378"/>
        <dbReference type="ChEBI" id="CHEBI:30013"/>
        <dbReference type="ChEBI" id="CHEBI:30616"/>
        <dbReference type="ChEBI" id="CHEBI:61977"/>
        <dbReference type="ChEBI" id="CHEBI:456216"/>
        <dbReference type="EC" id="2.7.11.1"/>
    </reaction>
</comment>
<feature type="domain" description="Protein kinase" evidence="12">
    <location>
        <begin position="56"/>
        <end position="349"/>
    </location>
</feature>
<dbReference type="InterPro" id="IPR046848">
    <property type="entry name" value="E_motif"/>
</dbReference>
<dbReference type="Gene3D" id="1.10.510.10">
    <property type="entry name" value="Transferase(Phosphotransferase) domain 1"/>
    <property type="match status" value="1"/>
</dbReference>
<feature type="region of interest" description="Disordered" evidence="11">
    <location>
        <begin position="362"/>
        <end position="396"/>
    </location>
</feature>
<evidence type="ECO:0000256" key="4">
    <source>
        <dbReference type="ARBA" id="ARBA00022741"/>
    </source>
</evidence>
<gene>
    <name evidence="13" type="ORF">DVH24_036327</name>
</gene>
<dbReference type="PROSITE" id="PS51375">
    <property type="entry name" value="PPR"/>
    <property type="match status" value="1"/>
</dbReference>
<dbReference type="Pfam" id="PF00069">
    <property type="entry name" value="Pkinase"/>
    <property type="match status" value="1"/>
</dbReference>